<organism evidence="1 2">
    <name type="scientific">Streptomyces violaceus</name>
    <name type="common">Streptomyces venezuelae</name>
    <dbReference type="NCBI Taxonomy" id="1936"/>
    <lineage>
        <taxon>Bacteria</taxon>
        <taxon>Bacillati</taxon>
        <taxon>Actinomycetota</taxon>
        <taxon>Actinomycetes</taxon>
        <taxon>Kitasatosporales</taxon>
        <taxon>Streptomycetaceae</taxon>
        <taxon>Streptomyces</taxon>
    </lineage>
</organism>
<evidence type="ECO:0000313" key="2">
    <source>
        <dbReference type="Proteomes" id="UP001341259"/>
    </source>
</evidence>
<protein>
    <submittedName>
        <fullName evidence="1">Uncharacterized protein</fullName>
    </submittedName>
</protein>
<keyword evidence="2" id="KW-1185">Reference proteome</keyword>
<dbReference type="EMBL" id="CP107906">
    <property type="protein sequence ID" value="WUG94917.1"/>
    <property type="molecule type" value="Genomic_DNA"/>
</dbReference>
<gene>
    <name evidence="1" type="ORF">OHB29_18715</name>
</gene>
<proteinExistence type="predicted"/>
<sequence>MPVKDELARRRYEKLVERLESLMRAALKPEYQGYYGQLILSGDDLAEMGELKDVRRAAREAGHRLDWKATTQLVGGRLFVLDEREVPEEIERLAGDAAGAAMDRAWQEGRPPRG</sequence>
<accession>A0ABZ1NUK7</accession>
<evidence type="ECO:0000313" key="1">
    <source>
        <dbReference type="EMBL" id="WUG94917.1"/>
    </source>
</evidence>
<name>A0ABZ1NUK7_STRVL</name>
<dbReference type="RefSeq" id="WP_328339861.1">
    <property type="nucleotide sequence ID" value="NZ_CP107906.1"/>
</dbReference>
<reference evidence="1 2" key="1">
    <citation type="submission" date="2022-10" db="EMBL/GenBank/DDBJ databases">
        <title>The complete genomes of actinobacterial strains from the NBC collection.</title>
        <authorList>
            <person name="Joergensen T.S."/>
            <person name="Alvarez Arevalo M."/>
            <person name="Sterndorff E.B."/>
            <person name="Faurdal D."/>
            <person name="Vuksanovic O."/>
            <person name="Mourched A.-S."/>
            <person name="Charusanti P."/>
            <person name="Shaw S."/>
            <person name="Blin K."/>
            <person name="Weber T."/>
        </authorList>
    </citation>
    <scope>NUCLEOTIDE SEQUENCE [LARGE SCALE GENOMIC DNA]</scope>
    <source>
        <strain evidence="1 2">NBC_00456</strain>
    </source>
</reference>
<dbReference type="Proteomes" id="UP001341259">
    <property type="component" value="Chromosome"/>
</dbReference>